<dbReference type="EMBL" id="CP109134">
    <property type="protein sequence ID" value="WSD10222.1"/>
    <property type="molecule type" value="Genomic_DNA"/>
</dbReference>
<dbReference type="Proteomes" id="UP001335325">
    <property type="component" value="Chromosome"/>
</dbReference>
<feature type="region of interest" description="Disordered" evidence="3">
    <location>
        <begin position="802"/>
        <end position="824"/>
    </location>
</feature>
<dbReference type="Gene3D" id="1.10.10.10">
    <property type="entry name" value="Winged helix-like DNA-binding domain superfamily/Winged helix DNA-binding domain"/>
    <property type="match status" value="1"/>
</dbReference>
<dbReference type="GO" id="GO:0032259">
    <property type="term" value="P:methylation"/>
    <property type="evidence" value="ECO:0007669"/>
    <property type="project" value="UniProtKB-KW"/>
</dbReference>
<evidence type="ECO:0000259" key="4">
    <source>
        <dbReference type="Pfam" id="PF02384"/>
    </source>
</evidence>
<dbReference type="PANTHER" id="PTHR42998:SF1">
    <property type="entry name" value="TYPE I RESTRICTION ENZYME HINDI METHYLASE SUBUNIT"/>
    <property type="match status" value="1"/>
</dbReference>
<dbReference type="SUPFAM" id="SSF116734">
    <property type="entry name" value="DNA methylase specificity domain"/>
    <property type="match status" value="1"/>
</dbReference>
<dbReference type="Gene3D" id="3.90.220.20">
    <property type="entry name" value="DNA methylase specificity domains"/>
    <property type="match status" value="1"/>
</dbReference>
<dbReference type="CDD" id="cd02440">
    <property type="entry name" value="AdoMet_MTases"/>
    <property type="match status" value="1"/>
</dbReference>
<keyword evidence="6" id="KW-1185">Reference proteome</keyword>
<feature type="compositionally biased region" description="Basic and acidic residues" evidence="3">
    <location>
        <begin position="625"/>
        <end position="634"/>
    </location>
</feature>
<protein>
    <submittedName>
        <fullName evidence="5">N-6 DNA methylase</fullName>
    </submittedName>
</protein>
<dbReference type="InterPro" id="IPR009061">
    <property type="entry name" value="DNA-bd_dom_put_sf"/>
</dbReference>
<feature type="region of interest" description="Disordered" evidence="3">
    <location>
        <begin position="1"/>
        <end position="35"/>
    </location>
</feature>
<keyword evidence="5" id="KW-0808">Transferase</keyword>
<proteinExistence type="predicted"/>
<gene>
    <name evidence="5" type="ORF">OIE73_33870</name>
</gene>
<name>A0ABZ1GVN1_9ACTN</name>
<dbReference type="Gene3D" id="3.40.50.150">
    <property type="entry name" value="Vaccinia Virus protein VP39"/>
    <property type="match status" value="1"/>
</dbReference>
<dbReference type="InterPro" id="IPR044946">
    <property type="entry name" value="Restrct_endonuc_typeI_TRD_sf"/>
</dbReference>
<dbReference type="SUPFAM" id="SSF46955">
    <property type="entry name" value="Putative DNA-binding domain"/>
    <property type="match status" value="1"/>
</dbReference>
<dbReference type="InterPro" id="IPR036388">
    <property type="entry name" value="WH-like_DNA-bd_sf"/>
</dbReference>
<feature type="region of interest" description="Disordered" evidence="3">
    <location>
        <begin position="619"/>
        <end position="664"/>
    </location>
</feature>
<evidence type="ECO:0000313" key="5">
    <source>
        <dbReference type="EMBL" id="WSD10222.1"/>
    </source>
</evidence>
<feature type="region of interest" description="Disordered" evidence="3">
    <location>
        <begin position="480"/>
        <end position="499"/>
    </location>
</feature>
<accession>A0ABZ1GVN1</accession>
<evidence type="ECO:0000256" key="3">
    <source>
        <dbReference type="SAM" id="MobiDB-lite"/>
    </source>
</evidence>
<feature type="domain" description="DNA methylase adenine-specific" evidence="4">
    <location>
        <begin position="259"/>
        <end position="481"/>
    </location>
</feature>
<dbReference type="InterPro" id="IPR052916">
    <property type="entry name" value="Type-I_RE_MTase_Subunit"/>
</dbReference>
<feature type="compositionally biased region" description="Basic and acidic residues" evidence="3">
    <location>
        <begin position="10"/>
        <end position="20"/>
    </location>
</feature>
<evidence type="ECO:0000256" key="1">
    <source>
        <dbReference type="ARBA" id="ARBA00022747"/>
    </source>
</evidence>
<organism evidence="5 6">
    <name type="scientific">Streptomyces hirsutus</name>
    <dbReference type="NCBI Taxonomy" id="35620"/>
    <lineage>
        <taxon>Bacteria</taxon>
        <taxon>Bacillati</taxon>
        <taxon>Actinomycetota</taxon>
        <taxon>Actinomycetes</taxon>
        <taxon>Kitasatosporales</taxon>
        <taxon>Streptomycetaceae</taxon>
        <taxon>Streptomyces</taxon>
    </lineage>
</organism>
<evidence type="ECO:0000256" key="2">
    <source>
        <dbReference type="ARBA" id="ARBA00023125"/>
    </source>
</evidence>
<reference evidence="5 6" key="1">
    <citation type="submission" date="2022-10" db="EMBL/GenBank/DDBJ databases">
        <title>The complete genomes of actinobacterial strains from the NBC collection.</title>
        <authorList>
            <person name="Joergensen T.S."/>
            <person name="Alvarez Arevalo M."/>
            <person name="Sterndorff E.B."/>
            <person name="Faurdal D."/>
            <person name="Vuksanovic O."/>
            <person name="Mourched A.-S."/>
            <person name="Charusanti P."/>
            <person name="Shaw S."/>
            <person name="Blin K."/>
            <person name="Weber T."/>
        </authorList>
    </citation>
    <scope>NUCLEOTIDE SEQUENCE [LARGE SCALE GENOMIC DNA]</scope>
    <source>
        <strain evidence="5 6">NBC 01753</strain>
    </source>
</reference>
<keyword evidence="5" id="KW-0489">Methyltransferase</keyword>
<dbReference type="PROSITE" id="PS00092">
    <property type="entry name" value="N6_MTASE"/>
    <property type="match status" value="1"/>
</dbReference>
<dbReference type="InterPro" id="IPR002052">
    <property type="entry name" value="DNA_methylase_N6_adenine_CS"/>
</dbReference>
<evidence type="ECO:0000313" key="6">
    <source>
        <dbReference type="Proteomes" id="UP001335325"/>
    </source>
</evidence>
<feature type="compositionally biased region" description="Low complexity" evidence="3">
    <location>
        <begin position="489"/>
        <end position="499"/>
    </location>
</feature>
<dbReference type="PRINTS" id="PR00507">
    <property type="entry name" value="N12N6MTFRASE"/>
</dbReference>
<dbReference type="PANTHER" id="PTHR42998">
    <property type="entry name" value="TYPE I RESTRICTION ENZYME HINDVIIP M PROTEIN-RELATED"/>
    <property type="match status" value="1"/>
</dbReference>
<dbReference type="SUPFAM" id="SSF53335">
    <property type="entry name" value="S-adenosyl-L-methionine-dependent methyltransferases"/>
    <property type="match status" value="1"/>
</dbReference>
<dbReference type="InterPro" id="IPR003356">
    <property type="entry name" value="DNA_methylase_A-5"/>
</dbReference>
<dbReference type="InterPro" id="IPR029063">
    <property type="entry name" value="SAM-dependent_MTases_sf"/>
</dbReference>
<keyword evidence="1" id="KW-0680">Restriction system</keyword>
<keyword evidence="2" id="KW-0238">DNA-binding</keyword>
<sequence>MVTPPGVRTGVRERASDVGRRRWTARRNGTTERGRRAERLRLPAEASPDKHVFENAVKHLDGFDGCCRLLTSAIERLRSSVMPQQSSAQVTAAEISRIAGVTRATVSNWRRRYDDFPEPSGGAESSPLYDLEAVRAWLASRGYASAASPAEELRTTLRLSAHGTGDGDDGGTADLLLLVLAAARRTPDQLTAAARLPDTDLAVRAERDAAGVADAVPGGGGVRFADTDAAVLRALYVCVRDEGGQATLGVLAERELEDSAASGAYRTPAPLADLLARLLPDAPARVLDPACGSGALLEAAARRGAAELYGQDVLPVQARRSAVGLLLTAPPGTTVSVRAADSLRADAFPDLTADAVLCNPPFGDRDWGYDELAYDPRWAYGVPARAESELAWVQHSLAHLTPGGHAALLLPPATAGRASGRRVRAELVRSGALRAVVALPVGASVPFHIGLQIWILQRPEPGGPERKSVLFVDTAESSAADARTDARTGPRTRGGSRSASLDWARITDQALGAWHAFAADPDAFEDDPGVARAVDVVDLLDETVDLTPTRLVRASRADVDPAKLAAEADATRRNLVKAAKSLGRAAGYDDWDAAGGSAREWRTATAADLARGGALTLLRTTPEGSRGRGDDDGAGKGGRGAGAGRPVFTGSDISQGSGPTGDPATVRTDTAPVIAAGDVLVRAVASGGGGAMALVVGEAEAGALLGPHVHLFRPDPARLDAWFLAGFLGAEDNIAGASTGSTVLNVSPGRLRVPLLPLEEQRRYGEAFRRVHELRTEAQRATRLAEETARLLAGGLTGGQLLPSSRETAADAAAVRGRGGDSPH</sequence>
<dbReference type="GO" id="GO:0008168">
    <property type="term" value="F:methyltransferase activity"/>
    <property type="evidence" value="ECO:0007669"/>
    <property type="project" value="UniProtKB-KW"/>
</dbReference>
<dbReference type="Pfam" id="PF02384">
    <property type="entry name" value="N6_Mtase"/>
    <property type="match status" value="1"/>
</dbReference>